<dbReference type="RefSeq" id="WP_092554867.1">
    <property type="nucleotide sequence ID" value="NZ_FNPZ01000003.1"/>
</dbReference>
<dbReference type="SUPFAM" id="SSF160519">
    <property type="entry name" value="BB2672-like"/>
    <property type="match status" value="1"/>
</dbReference>
<keyword evidence="2" id="KW-1185">Reference proteome</keyword>
<accession>A0A1H3RHI8</accession>
<protein>
    <submittedName>
        <fullName evidence="1">Amino acid synthesis</fullName>
    </submittedName>
</protein>
<dbReference type="AlphaFoldDB" id="A0A1H3RHI8"/>
<reference evidence="1 2" key="1">
    <citation type="submission" date="2016-10" db="EMBL/GenBank/DDBJ databases">
        <authorList>
            <person name="de Groot N.N."/>
        </authorList>
    </citation>
    <scope>NUCLEOTIDE SEQUENCE [LARGE SCALE GENOMIC DNA]</scope>
    <source>
        <strain evidence="1 2">CGMCC 4.3491</strain>
    </source>
</reference>
<dbReference type="Gene3D" id="3.30.1330.110">
    <property type="entry name" value="BB2672"/>
    <property type="match status" value="1"/>
</dbReference>
<gene>
    <name evidence="1" type="ORF">SAMN05216554_2805</name>
</gene>
<proteinExistence type="predicted"/>
<organism evidence="1 2">
    <name type="scientific">Herbiconiux ginsengi</name>
    <dbReference type="NCBI Taxonomy" id="381665"/>
    <lineage>
        <taxon>Bacteria</taxon>
        <taxon>Bacillati</taxon>
        <taxon>Actinomycetota</taxon>
        <taxon>Actinomycetes</taxon>
        <taxon>Micrococcales</taxon>
        <taxon>Microbacteriaceae</taxon>
        <taxon>Herbiconiux</taxon>
    </lineage>
</organism>
<name>A0A1H3RHI8_9MICO</name>
<dbReference type="EMBL" id="FNPZ01000003">
    <property type="protein sequence ID" value="SDZ24815.1"/>
    <property type="molecule type" value="Genomic_DNA"/>
</dbReference>
<dbReference type="InterPro" id="IPR035936">
    <property type="entry name" value="BB2672"/>
</dbReference>
<dbReference type="Proteomes" id="UP000198891">
    <property type="component" value="Unassembled WGS sequence"/>
</dbReference>
<dbReference type="Pfam" id="PF06684">
    <property type="entry name" value="AA_synth"/>
    <property type="match status" value="1"/>
</dbReference>
<dbReference type="OrthoDB" id="4806613at2"/>
<sequence>MTIDPYYDVRAWHSFVQETVHDLGPAPEQPLIKAAVAVVIANPFAGQWVDDLSPLTDPSASLGTELGRRAVALLGGRPAESYGKGGLAGLNGEQEHVVACVTTVFGNALRDAIGGGEAWISSATKSAAAGATIDIPLAYKDEVYVRSHYDAITITIPDAPRPDELVIIAAVATGGRVNARVGGMTVADVVARKN</sequence>
<evidence type="ECO:0000313" key="1">
    <source>
        <dbReference type="EMBL" id="SDZ24815.1"/>
    </source>
</evidence>
<dbReference type="InterPro" id="IPR009569">
    <property type="entry name" value="AA_synth_put"/>
</dbReference>
<evidence type="ECO:0000313" key="2">
    <source>
        <dbReference type="Proteomes" id="UP000198891"/>
    </source>
</evidence>
<dbReference type="STRING" id="381665.SAMN05216554_2805"/>